<dbReference type="InterPro" id="IPR021384">
    <property type="entry name" value="Mediator_Med21"/>
</dbReference>
<organism evidence="12 13">
    <name type="scientific">Coniochaeta hoffmannii</name>
    <dbReference type="NCBI Taxonomy" id="91930"/>
    <lineage>
        <taxon>Eukaryota</taxon>
        <taxon>Fungi</taxon>
        <taxon>Dikarya</taxon>
        <taxon>Ascomycota</taxon>
        <taxon>Pezizomycotina</taxon>
        <taxon>Sordariomycetes</taxon>
        <taxon>Sordariomycetidae</taxon>
        <taxon>Coniochaetales</taxon>
        <taxon>Coniochaetaceae</taxon>
        <taxon>Coniochaeta</taxon>
    </lineage>
</organism>
<comment type="similarity">
    <text evidence="2 10">Belongs to the Mediator complex subunit 21 family.</text>
</comment>
<reference evidence="12" key="1">
    <citation type="submission" date="2022-07" db="EMBL/GenBank/DDBJ databases">
        <title>Fungi with potential for degradation of polypropylene.</title>
        <authorList>
            <person name="Gostincar C."/>
        </authorList>
    </citation>
    <scope>NUCLEOTIDE SEQUENCE</scope>
    <source>
        <strain evidence="12">EXF-13287</strain>
    </source>
</reference>
<feature type="coiled-coil region" evidence="11">
    <location>
        <begin position="86"/>
        <end position="120"/>
    </location>
</feature>
<keyword evidence="7 10" id="KW-0804">Transcription</keyword>
<dbReference type="PANTHER" id="PTHR13381">
    <property type="entry name" value="RNA POLYMERASE II HOLOENZYME COMPONENT SRB7"/>
    <property type="match status" value="1"/>
</dbReference>
<accession>A0AA38S970</accession>
<name>A0AA38S970_9PEZI</name>
<sequence length="138" mass="16102">MSDRLTQLQDAVDQLAHQMVATFYYVERHHGYEVLGPKDEVRDIQEDPKKKPIDDYPPEKFQEGILELARDLIVKEQQIEYLISSLPGLTNSERDQEQSIKDLEEELKVAEAQRLEAVEEKDEVLSKLDQVLRSVRRP</sequence>
<keyword evidence="5 10" id="KW-0805">Transcription regulation</keyword>
<dbReference type="Proteomes" id="UP001174691">
    <property type="component" value="Unassembled WGS sequence"/>
</dbReference>
<comment type="subcellular location">
    <subcellularLocation>
        <location evidence="1 10">Nucleus</location>
    </subcellularLocation>
</comment>
<protein>
    <recommendedName>
        <fullName evidence="4 10">Mediator of RNA polymerase II transcription subunit 21</fullName>
    </recommendedName>
</protein>
<dbReference type="GO" id="GO:0016592">
    <property type="term" value="C:mediator complex"/>
    <property type="evidence" value="ECO:0007669"/>
    <property type="project" value="UniProtKB-UniRule"/>
</dbReference>
<dbReference type="PANTHER" id="PTHR13381:SF0">
    <property type="entry name" value="MEDIATOR OF RNA POLYMERASE II TRANSCRIPTION SUBUNIT 21"/>
    <property type="match status" value="1"/>
</dbReference>
<keyword evidence="13" id="KW-1185">Reference proteome</keyword>
<dbReference type="GO" id="GO:0003712">
    <property type="term" value="F:transcription coregulator activity"/>
    <property type="evidence" value="ECO:0007669"/>
    <property type="project" value="TreeGrafter"/>
</dbReference>
<dbReference type="AlphaFoldDB" id="A0AA38S970"/>
<gene>
    <name evidence="12" type="ORF">NKR19_g531</name>
</gene>
<evidence type="ECO:0000313" key="13">
    <source>
        <dbReference type="Proteomes" id="UP001174691"/>
    </source>
</evidence>
<dbReference type="SUPFAM" id="SSF140718">
    <property type="entry name" value="Mediator hinge subcomplex-like"/>
    <property type="match status" value="1"/>
</dbReference>
<evidence type="ECO:0000256" key="7">
    <source>
        <dbReference type="ARBA" id="ARBA00023163"/>
    </source>
</evidence>
<keyword evidence="8 10" id="KW-0539">Nucleus</keyword>
<comment type="function">
    <text evidence="9 10">Component of the Mediator complex, a coactivator involved in the regulated transcription of nearly all RNA polymerase II-dependent genes. Mediator functions as a bridge to convey information from gene-specific regulatory proteins to the basal RNA polymerase II transcription machinery. Mediator is recruited to promoters by direct interactions with regulatory proteins and serves as a scaffold for the assembly of a functional preinitiation complex with RNA polymerase II and the general transcription factors.</text>
</comment>
<evidence type="ECO:0000313" key="12">
    <source>
        <dbReference type="EMBL" id="KAJ9165392.1"/>
    </source>
</evidence>
<keyword evidence="11" id="KW-0175">Coiled coil</keyword>
<evidence type="ECO:0000256" key="11">
    <source>
        <dbReference type="SAM" id="Coils"/>
    </source>
</evidence>
<keyword evidence="6 10" id="KW-0010">Activator</keyword>
<dbReference type="InterPro" id="IPR037212">
    <property type="entry name" value="Med7/Med21-like"/>
</dbReference>
<dbReference type="GO" id="GO:0006357">
    <property type="term" value="P:regulation of transcription by RNA polymerase II"/>
    <property type="evidence" value="ECO:0007669"/>
    <property type="project" value="TreeGrafter"/>
</dbReference>
<evidence type="ECO:0000256" key="9">
    <source>
        <dbReference type="ARBA" id="ARBA00025687"/>
    </source>
</evidence>
<evidence type="ECO:0000256" key="4">
    <source>
        <dbReference type="ARBA" id="ARBA00019691"/>
    </source>
</evidence>
<evidence type="ECO:0000256" key="5">
    <source>
        <dbReference type="ARBA" id="ARBA00023015"/>
    </source>
</evidence>
<dbReference type="Pfam" id="PF11221">
    <property type="entry name" value="Med21"/>
    <property type="match status" value="1"/>
</dbReference>
<proteinExistence type="inferred from homology"/>
<comment type="caution">
    <text evidence="12">The sequence shown here is derived from an EMBL/GenBank/DDBJ whole genome shotgun (WGS) entry which is preliminary data.</text>
</comment>
<evidence type="ECO:0000256" key="1">
    <source>
        <dbReference type="ARBA" id="ARBA00004123"/>
    </source>
</evidence>
<evidence type="ECO:0000256" key="2">
    <source>
        <dbReference type="ARBA" id="ARBA00005770"/>
    </source>
</evidence>
<comment type="subunit">
    <text evidence="3 10">Component of the Mediator complex.</text>
</comment>
<evidence type="ECO:0000256" key="3">
    <source>
        <dbReference type="ARBA" id="ARBA00011837"/>
    </source>
</evidence>
<dbReference type="EMBL" id="JANBVN010000004">
    <property type="protein sequence ID" value="KAJ9165392.1"/>
    <property type="molecule type" value="Genomic_DNA"/>
</dbReference>
<evidence type="ECO:0000256" key="6">
    <source>
        <dbReference type="ARBA" id="ARBA00023159"/>
    </source>
</evidence>
<evidence type="ECO:0000256" key="8">
    <source>
        <dbReference type="ARBA" id="ARBA00023242"/>
    </source>
</evidence>
<dbReference type="Gene3D" id="6.10.280.10">
    <property type="entry name" value="Mediator complex, subunit Med21"/>
    <property type="match status" value="1"/>
</dbReference>
<evidence type="ECO:0000256" key="10">
    <source>
        <dbReference type="RuleBase" id="RU366036"/>
    </source>
</evidence>